<reference evidence="1 2" key="1">
    <citation type="journal article" date="2017" name="Front. Microbiol.">
        <title>Phaeobacter piscinae sp. nov., a species of the Roseobacter group and potential aquaculture probiont.</title>
        <authorList>
            <person name="Sonnenschein E.C."/>
            <person name="Phippen C.B.W."/>
            <person name="Nielsen K.F."/>
            <person name="Mateiu R.V."/>
            <person name="Melchiorsen J."/>
            <person name="Gram L."/>
            <person name="Overmann J."/>
            <person name="Freese H.M."/>
        </authorList>
    </citation>
    <scope>NUCLEOTIDE SEQUENCE [LARGE SCALE GENOMIC DNA]</scope>
    <source>
        <strain evidence="1 2">P36</strain>
    </source>
</reference>
<organism evidence="1 2">
    <name type="scientific">Phaeobacter piscinae</name>
    <dbReference type="NCBI Taxonomy" id="1580596"/>
    <lineage>
        <taxon>Bacteria</taxon>
        <taxon>Pseudomonadati</taxon>
        <taxon>Pseudomonadota</taxon>
        <taxon>Alphaproteobacteria</taxon>
        <taxon>Rhodobacterales</taxon>
        <taxon>Roseobacteraceae</taxon>
        <taxon>Phaeobacter</taxon>
    </lineage>
</organism>
<keyword evidence="2" id="KW-1185">Reference proteome</keyword>
<evidence type="ECO:0000313" key="1">
    <source>
        <dbReference type="EMBL" id="ATG34192.1"/>
    </source>
</evidence>
<reference evidence="1 2" key="2">
    <citation type="journal article" date="2017" name="Genome Biol. Evol.">
        <title>Trajectories and Drivers of Genome Evolution in Surface-Associated Marine Phaeobacter.</title>
        <authorList>
            <person name="Freese H.M."/>
            <person name="Sikorski J."/>
            <person name="Bunk B."/>
            <person name="Scheuner C."/>
            <person name="Meier-Kolthoff J.P."/>
            <person name="Sproer C."/>
            <person name="Gram L."/>
            <person name="Overmann J."/>
        </authorList>
    </citation>
    <scope>NUCLEOTIDE SEQUENCE [LARGE SCALE GENOMIC DNA]</scope>
    <source>
        <strain evidence="1 2">P36</strain>
    </source>
</reference>
<gene>
    <name evidence="1" type="ORF">PhaeoP36_00011</name>
</gene>
<protein>
    <submittedName>
        <fullName evidence="1">Uncharacterized protein</fullName>
    </submittedName>
</protein>
<name>A0ABM6P8V0_9RHOB</name>
<accession>A0ABM6P8V0</accession>
<reference evidence="1 2" key="4">
    <citation type="journal article" date="2018" name="Environ. Microbiol. Rep.">
        <title>Phylogenetic distribution of roseobacticides in the Roseobacter group and their effect on microalgae.</title>
        <authorList>
            <person name="Sonnenschein E.C."/>
            <person name="Phippen C.B."/>
            <person name="Bentzon-Tilia M."/>
            <person name="Rasmussen S.A."/>
            <person name="Nielsen K.F."/>
            <person name="Gram L."/>
        </authorList>
    </citation>
    <scope>NUCLEOTIDE SEQUENCE [LARGE SCALE GENOMIC DNA]</scope>
    <source>
        <strain evidence="1 2">P36</strain>
    </source>
</reference>
<dbReference type="Proteomes" id="UP000218891">
    <property type="component" value="Chromosome"/>
</dbReference>
<reference evidence="1 2" key="3">
    <citation type="journal article" date="2017" name="Int. J. Syst. Evol. Microbiol.">
        <title>Adaptation of Surface-Associated Bacteria to the Open Ocean: A Genomically Distinct Subpopulation of Phaeobacter gallaeciensis Colonizes Pacific Mesozooplankton.</title>
        <authorList>
            <person name="Freese H.M."/>
            <person name="Methner A."/>
            <person name="Overmann J."/>
        </authorList>
    </citation>
    <scope>NUCLEOTIDE SEQUENCE [LARGE SCALE GENOMIC DNA]</scope>
    <source>
        <strain evidence="1 2">P36</strain>
    </source>
</reference>
<proteinExistence type="predicted"/>
<sequence>MLSPEPNPTADVPSLIIYMKAGLGGDRDTPKLATRAV</sequence>
<dbReference type="EMBL" id="CP010643">
    <property type="protein sequence ID" value="ATG34192.1"/>
    <property type="molecule type" value="Genomic_DNA"/>
</dbReference>
<evidence type="ECO:0000313" key="2">
    <source>
        <dbReference type="Proteomes" id="UP000218891"/>
    </source>
</evidence>